<dbReference type="Pfam" id="PF07332">
    <property type="entry name" value="Phage_holin_3_6"/>
    <property type="match status" value="1"/>
</dbReference>
<evidence type="ECO:0000313" key="2">
    <source>
        <dbReference type="EMBL" id="NIX76142.1"/>
    </source>
</evidence>
<name>A0ABX0V8G3_9HYPH</name>
<keyword evidence="1" id="KW-1133">Transmembrane helix</keyword>
<dbReference type="RefSeq" id="WP_167672043.1">
    <property type="nucleotide sequence ID" value="NZ_JAATJS010000002.1"/>
</dbReference>
<gene>
    <name evidence="2" type="ORF">HB375_05875</name>
</gene>
<organism evidence="2 3">
    <name type="scientific">Microvirga terricola</name>
    <dbReference type="NCBI Taxonomy" id="2719797"/>
    <lineage>
        <taxon>Bacteria</taxon>
        <taxon>Pseudomonadati</taxon>
        <taxon>Pseudomonadota</taxon>
        <taxon>Alphaproteobacteria</taxon>
        <taxon>Hyphomicrobiales</taxon>
        <taxon>Methylobacteriaceae</taxon>
        <taxon>Microvirga</taxon>
    </lineage>
</organism>
<protein>
    <submittedName>
        <fullName evidence="2">Phage holin family protein</fullName>
    </submittedName>
</protein>
<dbReference type="Proteomes" id="UP000707352">
    <property type="component" value="Unassembled WGS sequence"/>
</dbReference>
<keyword evidence="3" id="KW-1185">Reference proteome</keyword>
<reference evidence="2 3" key="1">
    <citation type="submission" date="2020-03" db="EMBL/GenBank/DDBJ databases">
        <title>The genome sequence of Microvirga sp. c23x22.</title>
        <authorList>
            <person name="Zhang X."/>
        </authorList>
    </citation>
    <scope>NUCLEOTIDE SEQUENCE [LARGE SCALE GENOMIC DNA]</scope>
    <source>
        <strain evidence="3">c23x22</strain>
    </source>
</reference>
<feature type="transmembrane region" description="Helical" evidence="1">
    <location>
        <begin position="41"/>
        <end position="64"/>
    </location>
</feature>
<accession>A0ABX0V8G3</accession>
<dbReference type="EMBL" id="JAATJS010000002">
    <property type="protein sequence ID" value="NIX76142.1"/>
    <property type="molecule type" value="Genomic_DNA"/>
</dbReference>
<feature type="transmembrane region" description="Helical" evidence="1">
    <location>
        <begin position="70"/>
        <end position="99"/>
    </location>
</feature>
<evidence type="ECO:0000256" key="1">
    <source>
        <dbReference type="SAM" id="Phobius"/>
    </source>
</evidence>
<keyword evidence="1" id="KW-0472">Membrane</keyword>
<evidence type="ECO:0000313" key="3">
    <source>
        <dbReference type="Proteomes" id="UP000707352"/>
    </source>
</evidence>
<keyword evidence="1" id="KW-0812">Transmembrane</keyword>
<comment type="caution">
    <text evidence="2">The sequence shown here is derived from an EMBL/GenBank/DDBJ whole genome shotgun (WGS) entry which is preliminary data.</text>
</comment>
<dbReference type="InterPro" id="IPR009937">
    <property type="entry name" value="Phage_holin_3_6"/>
</dbReference>
<proteinExistence type="predicted"/>
<sequence length="131" mass="13809">MPDHGHQTIRELAGEALRDTSDLAQKELALFLLEVSEQVRAASFGVALIIAAAVFAIGAIVLWTQALVDWLATVLGSAPLAALVVGGVMALIATALALYGRRVMAGFSLAPRRTMRSLQRDAAVLSERVTG</sequence>